<protein>
    <submittedName>
        <fullName evidence="1">Uncharacterized protein</fullName>
    </submittedName>
</protein>
<organism evidence="1 2">
    <name type="scientific">Caballeronia arationis</name>
    <dbReference type="NCBI Taxonomy" id="1777142"/>
    <lineage>
        <taxon>Bacteria</taxon>
        <taxon>Pseudomonadati</taxon>
        <taxon>Pseudomonadota</taxon>
        <taxon>Betaproteobacteria</taxon>
        <taxon>Burkholderiales</taxon>
        <taxon>Burkholderiaceae</taxon>
        <taxon>Caballeronia</taxon>
    </lineage>
</organism>
<proteinExistence type="predicted"/>
<comment type="caution">
    <text evidence="1">The sequence shown here is derived from an EMBL/GenBank/DDBJ whole genome shotgun (WGS) entry which is preliminary data.</text>
</comment>
<dbReference type="AlphaFoldDB" id="A0A7Z7I9K7"/>
<dbReference type="Proteomes" id="UP000219522">
    <property type="component" value="Unassembled WGS sequence"/>
</dbReference>
<keyword evidence="2" id="KW-1185">Reference proteome</keyword>
<reference evidence="1 2" key="1">
    <citation type="submission" date="2017-09" db="EMBL/GenBank/DDBJ databases">
        <authorList>
            <person name="Varghese N."/>
            <person name="Submissions S."/>
        </authorList>
    </citation>
    <scope>NUCLEOTIDE SEQUENCE [LARGE SCALE GENOMIC DNA]</scope>
    <source>
        <strain evidence="1 2">OK806</strain>
    </source>
</reference>
<dbReference type="RefSeq" id="WP_062638786.1">
    <property type="nucleotide sequence ID" value="NZ_FCOG02000040.1"/>
</dbReference>
<name>A0A7Z7I9K7_9BURK</name>
<sequence length="88" mass="10198">MSEDTDLLQHTEHLSPRERAAALAHWIYIRTSHEDADWSLRVSEAWEDLDAKARHFNLATIDSWAHSPDVLAAWIEALDAYRKELHHG</sequence>
<gene>
    <name evidence="1" type="ORF">SAMN05446927_5138</name>
</gene>
<evidence type="ECO:0000313" key="1">
    <source>
        <dbReference type="EMBL" id="SOE81842.1"/>
    </source>
</evidence>
<evidence type="ECO:0000313" key="2">
    <source>
        <dbReference type="Proteomes" id="UP000219522"/>
    </source>
</evidence>
<accession>A0A7Z7I9K7</accession>
<dbReference type="EMBL" id="OCSU01000002">
    <property type="protein sequence ID" value="SOE81842.1"/>
    <property type="molecule type" value="Genomic_DNA"/>
</dbReference>